<dbReference type="AlphaFoldDB" id="A0A2S0L4G3"/>
<evidence type="ECO:0000313" key="2">
    <source>
        <dbReference type="Proteomes" id="UP000237883"/>
    </source>
</evidence>
<sequence length="385" mass="43591">MITIPINKNDILKSIYFITAIIQKQTSGSMQGALSSKGDLMGGIFDRWINTVPESIIFNKIILPEVRNGQSSEIISDFYLYDPKTAGIAPDVIGIRTPNGTIPFAVFNERWIPVDNMPQIEVKTFKKPQKMISLRNQDYDGKYLVMAESELRIDYLLPFFDASIFQDSIHSNLVMDDDSFIVSNSAGRLQGIDIVNINNYEIGTVTLLKVTTAEAFMNSATFCEGTVSVQYINGVEKKTRVPAGASEEIPLSEYCNRTEIGLYRFSDKWYEGYTSEKIPYYTKNSRGGSSNAFLYRTLDFYVDDINSVSIIKKSNSSMYIKTNKSIRLNEHQLQADSIYKVDFAMLDRSSNNGVEYFMQKSLITHIDDYQEQLKNSLEIIINGGK</sequence>
<dbReference type="RefSeq" id="WP_106057190.1">
    <property type="nucleotide sequence ID" value="NZ_CP027228.1"/>
</dbReference>
<evidence type="ECO:0000313" key="1">
    <source>
        <dbReference type="EMBL" id="AVM48114.1"/>
    </source>
</evidence>
<name>A0A2S0L4G3_9FIRM</name>
<dbReference type="GeneID" id="78391488"/>
<accession>A0A2S0L4G3</accession>
<reference evidence="2" key="1">
    <citation type="submission" date="2018-02" db="EMBL/GenBank/DDBJ databases">
        <authorList>
            <person name="Holder M.E."/>
            <person name="Ajami N.J."/>
            <person name="Petrosino J.F."/>
        </authorList>
    </citation>
    <scope>NUCLEOTIDE SEQUENCE [LARGE SCALE GENOMIC DNA]</scope>
    <source>
        <strain evidence="2">CCUG 47132</strain>
    </source>
</reference>
<gene>
    <name evidence="1" type="ORF">C5Q96_04345</name>
</gene>
<organism evidence="1 2">
    <name type="scientific">Mogibacterium diversum</name>
    <dbReference type="NCBI Taxonomy" id="114527"/>
    <lineage>
        <taxon>Bacteria</taxon>
        <taxon>Bacillati</taxon>
        <taxon>Bacillota</taxon>
        <taxon>Clostridia</taxon>
        <taxon>Peptostreptococcales</taxon>
        <taxon>Anaerovoracaceae</taxon>
        <taxon>Mogibacterium</taxon>
    </lineage>
</organism>
<protein>
    <submittedName>
        <fullName evidence="1">Uncharacterized protein</fullName>
    </submittedName>
</protein>
<proteinExistence type="predicted"/>
<dbReference type="EMBL" id="CP027228">
    <property type="protein sequence ID" value="AVM48114.1"/>
    <property type="molecule type" value="Genomic_DNA"/>
</dbReference>
<dbReference type="KEGG" id="mdv:C5Q96_04345"/>
<dbReference type="OrthoDB" id="9821636at2"/>
<keyword evidence="2" id="KW-1185">Reference proteome</keyword>
<dbReference type="Proteomes" id="UP000237883">
    <property type="component" value="Chromosome"/>
</dbReference>